<feature type="transmembrane region" description="Helical" evidence="6">
    <location>
        <begin position="151"/>
        <end position="170"/>
    </location>
</feature>
<evidence type="ECO:0000313" key="9">
    <source>
        <dbReference type="Proteomes" id="UP000184310"/>
    </source>
</evidence>
<proteinExistence type="inferred from homology"/>
<gene>
    <name evidence="8" type="ORF">SAMN02745163_02661</name>
</gene>
<evidence type="ECO:0000259" key="7">
    <source>
        <dbReference type="Pfam" id="PF02687"/>
    </source>
</evidence>
<evidence type="ECO:0000256" key="6">
    <source>
        <dbReference type="PIRNR" id="PIRNR018968"/>
    </source>
</evidence>
<sequence>MTLFSLGANNVKHNFKGYISYFISTLTSVFILMIFYSMYYSRQIQSFSSDRVKVGVIFKAAAFVVIIFSAIFIGYANSFFIKNKKKEVAIYSLLGMKKKEIGTLMFFENIFLGILALIVGVPLGAVTSKLFLKILTMCMKLDKPIQYNFDIRSVCMTIFVFMIIFLLNSIKAYGIIYKFRLIELINAAKEGEKRPKFSKILALLSIIMVGAGYCLTLKMNLESGGIQMLYKALIVMLLVVLGTYILFNNLIIYIFKLFEKNKKAYYKGENLIGVSQIIYRIKGNSNLLATIAVISAVAITALCFTFSLNMTIDKVAPNGCPYSIMYQGGNEDLNKGIEAIINNHKEIKTTYKKDIVMINGSGLTQKYKGSFGKDFKAPFDMFIISESEYKDIVNNSSFNDGTDITERAKDIKINKENQCFFIEVSSLAKGRGRLTGDELDSTIGDKAYKFDISDSDVRCVFGIKFQKATIVVQDTFFNKLLDENRNNTSVIRAYNFDNILKSGGVVEELNQMMPKDRNFSSYYDMYMEVHSLYGSYVFIGAFLGILFVVSTGSIMYYKQLTEAYEDKTRYSILSKIGLSKKETLRIVSKQLGFIFVMPLLFGILHSIFPLIAFIKYCSGWSMSQMEWVGMTIGVYAVIYLCFYFLSVKSYMRIITKNVVY</sequence>
<dbReference type="EMBL" id="FQZB01000011">
    <property type="protein sequence ID" value="SHJ83591.1"/>
    <property type="molecule type" value="Genomic_DNA"/>
</dbReference>
<keyword evidence="3 6" id="KW-0812">Transmembrane</keyword>
<comment type="subcellular location">
    <subcellularLocation>
        <location evidence="1 6">Cell membrane</location>
        <topology evidence="1 6">Multi-pass membrane protein</topology>
    </subcellularLocation>
</comment>
<feature type="transmembrane region" description="Helical" evidence="6">
    <location>
        <begin position="21"/>
        <end position="40"/>
    </location>
</feature>
<dbReference type="Proteomes" id="UP000184310">
    <property type="component" value="Unassembled WGS sequence"/>
</dbReference>
<dbReference type="PANTHER" id="PTHR46795">
    <property type="entry name" value="ABC TRANSPORTER PERMEASE-RELATED-RELATED"/>
    <property type="match status" value="1"/>
</dbReference>
<accession>A0A1M6MJD3</accession>
<evidence type="ECO:0000256" key="3">
    <source>
        <dbReference type="ARBA" id="ARBA00022692"/>
    </source>
</evidence>
<feature type="transmembrane region" description="Helical" evidence="6">
    <location>
        <begin position="200"/>
        <end position="221"/>
    </location>
</feature>
<protein>
    <submittedName>
        <fullName evidence="8">Putative ABC transport system permease protein</fullName>
    </submittedName>
</protein>
<evidence type="ECO:0000313" key="8">
    <source>
        <dbReference type="EMBL" id="SHJ83591.1"/>
    </source>
</evidence>
<dbReference type="Pfam" id="PF02687">
    <property type="entry name" value="FtsX"/>
    <property type="match status" value="1"/>
</dbReference>
<keyword evidence="2 6" id="KW-1003">Cell membrane</keyword>
<feature type="transmembrane region" description="Helical" evidence="6">
    <location>
        <begin position="591"/>
        <end position="615"/>
    </location>
</feature>
<evidence type="ECO:0000256" key="1">
    <source>
        <dbReference type="ARBA" id="ARBA00004651"/>
    </source>
</evidence>
<keyword evidence="4 6" id="KW-1133">Transmembrane helix</keyword>
<feature type="transmembrane region" description="Helical" evidence="6">
    <location>
        <begin position="627"/>
        <end position="646"/>
    </location>
</feature>
<evidence type="ECO:0000256" key="5">
    <source>
        <dbReference type="ARBA" id="ARBA00023136"/>
    </source>
</evidence>
<organism evidence="8 9">
    <name type="scientific">Clostridium cavendishii DSM 21758</name>
    <dbReference type="NCBI Taxonomy" id="1121302"/>
    <lineage>
        <taxon>Bacteria</taxon>
        <taxon>Bacillati</taxon>
        <taxon>Bacillota</taxon>
        <taxon>Clostridia</taxon>
        <taxon>Eubacteriales</taxon>
        <taxon>Clostridiaceae</taxon>
        <taxon>Clostridium</taxon>
    </lineage>
</organism>
<dbReference type="OrthoDB" id="9781780at2"/>
<name>A0A1M6MJD3_9CLOT</name>
<evidence type="ECO:0000256" key="2">
    <source>
        <dbReference type="ARBA" id="ARBA00022475"/>
    </source>
</evidence>
<dbReference type="PIRSF" id="PIRSF018968">
    <property type="entry name" value="ABC_permease_BceB"/>
    <property type="match status" value="1"/>
</dbReference>
<keyword evidence="9" id="KW-1185">Reference proteome</keyword>
<dbReference type="PANTHER" id="PTHR46795:SF3">
    <property type="entry name" value="ABC TRANSPORTER PERMEASE"/>
    <property type="match status" value="1"/>
</dbReference>
<dbReference type="InterPro" id="IPR027022">
    <property type="entry name" value="ABC_permease_BceB-typ"/>
</dbReference>
<keyword evidence="6" id="KW-0813">Transport</keyword>
<dbReference type="AlphaFoldDB" id="A0A1M6MJD3"/>
<evidence type="ECO:0000256" key="4">
    <source>
        <dbReference type="ARBA" id="ARBA00022989"/>
    </source>
</evidence>
<feature type="domain" description="ABC3 transporter permease C-terminal" evidence="7">
    <location>
        <begin position="61"/>
        <end position="170"/>
    </location>
</feature>
<feature type="transmembrane region" description="Helical" evidence="6">
    <location>
        <begin position="233"/>
        <end position="255"/>
    </location>
</feature>
<dbReference type="InterPro" id="IPR052536">
    <property type="entry name" value="ABC-4_Integral_Memb_Prot"/>
</dbReference>
<dbReference type="GO" id="GO:0005886">
    <property type="term" value="C:plasma membrane"/>
    <property type="evidence" value="ECO:0007669"/>
    <property type="project" value="UniProtKB-SubCell"/>
</dbReference>
<dbReference type="STRING" id="1121302.SAMN02745163_02661"/>
<keyword evidence="5 6" id="KW-0472">Membrane</keyword>
<feature type="transmembrane region" description="Helical" evidence="6">
    <location>
        <begin position="60"/>
        <end position="80"/>
    </location>
</feature>
<reference evidence="8 9" key="1">
    <citation type="submission" date="2016-11" db="EMBL/GenBank/DDBJ databases">
        <authorList>
            <person name="Jaros S."/>
            <person name="Januszkiewicz K."/>
            <person name="Wedrychowicz H."/>
        </authorList>
    </citation>
    <scope>NUCLEOTIDE SEQUENCE [LARGE SCALE GENOMIC DNA]</scope>
    <source>
        <strain evidence="8 9">DSM 21758</strain>
    </source>
</reference>
<feature type="transmembrane region" description="Helical" evidence="6">
    <location>
        <begin position="533"/>
        <end position="557"/>
    </location>
</feature>
<comment type="similarity">
    <text evidence="6">Belongs to the ABC-4 integral membrane protein family.</text>
</comment>
<feature type="transmembrane region" description="Helical" evidence="6">
    <location>
        <begin position="101"/>
        <end position="131"/>
    </location>
</feature>
<dbReference type="GO" id="GO:0055085">
    <property type="term" value="P:transmembrane transport"/>
    <property type="evidence" value="ECO:0007669"/>
    <property type="project" value="UniProtKB-UniRule"/>
</dbReference>
<dbReference type="RefSeq" id="WP_072988438.1">
    <property type="nucleotide sequence ID" value="NZ_FQZB01000011.1"/>
</dbReference>
<feature type="transmembrane region" description="Helical" evidence="6">
    <location>
        <begin position="287"/>
        <end position="308"/>
    </location>
</feature>
<dbReference type="InterPro" id="IPR003838">
    <property type="entry name" value="ABC3_permease_C"/>
</dbReference>